<dbReference type="EMBL" id="CM035424">
    <property type="protein sequence ID" value="KAH7352048.1"/>
    <property type="molecule type" value="Genomic_DNA"/>
</dbReference>
<gene>
    <name evidence="2" type="ORF">KP509_19G026500</name>
</gene>
<evidence type="ECO:0000256" key="1">
    <source>
        <dbReference type="SAM" id="SignalP"/>
    </source>
</evidence>
<dbReference type="InterPro" id="IPR052965">
    <property type="entry name" value="Pigment-catalase-like"/>
</dbReference>
<feature type="chain" id="PRO_5035853648" description="Desiccation-related protein PCC13-62" evidence="1">
    <location>
        <begin position="33"/>
        <end position="335"/>
    </location>
</feature>
<feature type="signal peptide" evidence="1">
    <location>
        <begin position="1"/>
        <end position="32"/>
    </location>
</feature>
<dbReference type="AlphaFoldDB" id="A0A8T2SMW8"/>
<evidence type="ECO:0008006" key="4">
    <source>
        <dbReference type="Google" id="ProtNLM"/>
    </source>
</evidence>
<keyword evidence="3" id="KW-1185">Reference proteome</keyword>
<comment type="caution">
    <text evidence="2">The sequence shown here is derived from an EMBL/GenBank/DDBJ whole genome shotgun (WGS) entry which is preliminary data.</text>
</comment>
<evidence type="ECO:0000313" key="3">
    <source>
        <dbReference type="Proteomes" id="UP000825935"/>
    </source>
</evidence>
<accession>A0A8T2SMW8</accession>
<proteinExistence type="predicted"/>
<evidence type="ECO:0000313" key="2">
    <source>
        <dbReference type="EMBL" id="KAH7352048.1"/>
    </source>
</evidence>
<dbReference type="Proteomes" id="UP000825935">
    <property type="component" value="Chromosome 19"/>
</dbReference>
<protein>
    <recommendedName>
        <fullName evidence="4">Desiccation-related protein PCC13-62</fullName>
    </recommendedName>
</protein>
<dbReference type="OrthoDB" id="1001765at2759"/>
<organism evidence="2 3">
    <name type="scientific">Ceratopteris richardii</name>
    <name type="common">Triangle waterfern</name>
    <dbReference type="NCBI Taxonomy" id="49495"/>
    <lineage>
        <taxon>Eukaryota</taxon>
        <taxon>Viridiplantae</taxon>
        <taxon>Streptophyta</taxon>
        <taxon>Embryophyta</taxon>
        <taxon>Tracheophyta</taxon>
        <taxon>Polypodiopsida</taxon>
        <taxon>Polypodiidae</taxon>
        <taxon>Polypodiales</taxon>
        <taxon>Pteridineae</taxon>
        <taxon>Pteridaceae</taxon>
        <taxon>Parkerioideae</taxon>
        <taxon>Ceratopteris</taxon>
    </lineage>
</organism>
<sequence>MICRISAMSSSSGVCLLLLLLAILYFAEQVTCSRLVVEDEDIGVCQQLTSNGSYVPTNGIPDSDADNILVALNLEYLECEFFLYAVTGEGLDSVEPSLAGGGPSPIGPERANLDALTGDIIYQFALQEIGHLRAIKQTIPDMFPRVQLDLRKEVFSSSMEAALGTQLQEPFNPYNDSLSFLLASYLIPYVGLTGYVGAIPNLQSERSKRLVAGLLAVESGQDAVVRTLLYQRKDDEVPALSMKVSEVTNKLSELRNKLGGKGNVDEGLEVSSCLGAEGKVTGNSLAGDNNSVGYARTPAEIFRIVYGSGNESVPGGFYPQGCKGRFAESFLAPNH</sequence>
<dbReference type="OMA" id="AKHIVHP"/>
<keyword evidence="1" id="KW-0732">Signal</keyword>
<dbReference type="PANTHER" id="PTHR31694">
    <property type="entry name" value="DESICCATION-LIKE PROTEIN"/>
    <property type="match status" value="1"/>
</dbReference>
<dbReference type="Pfam" id="PF13668">
    <property type="entry name" value="Ferritin_2"/>
    <property type="match status" value="1"/>
</dbReference>
<name>A0A8T2SMW8_CERRI</name>
<dbReference type="PANTHER" id="PTHR31694:SF12">
    <property type="entry name" value="DESICCATION-LIKE PROTEIN"/>
    <property type="match status" value="1"/>
</dbReference>
<reference evidence="2" key="1">
    <citation type="submission" date="2021-08" db="EMBL/GenBank/DDBJ databases">
        <title>WGS assembly of Ceratopteris richardii.</title>
        <authorList>
            <person name="Marchant D.B."/>
            <person name="Chen G."/>
            <person name="Jenkins J."/>
            <person name="Shu S."/>
            <person name="Leebens-Mack J."/>
            <person name="Grimwood J."/>
            <person name="Schmutz J."/>
            <person name="Soltis P."/>
            <person name="Soltis D."/>
            <person name="Chen Z.-H."/>
        </authorList>
    </citation>
    <scope>NUCLEOTIDE SEQUENCE</scope>
    <source>
        <strain evidence="2">Whitten #5841</strain>
        <tissue evidence="2">Leaf</tissue>
    </source>
</reference>